<sequence length="174" mass="20351">MFDPTIYENLKVVIEGEIYDRDLCGKIAIIDRQDCVNLATMSRYYSIAFQSLDSSPLYYATLRLEADSSDLYGEILEKEDEHGCNLILFIKGPLKDITNNPAIIQQKLEQLWEDRPTIEQQISFDWSKDDNKKYYLTTRMNFDRKINEDQISDFPQIIDLLLRSLHIVEDVNGE</sequence>
<keyword evidence="3" id="KW-1185">Reference proteome</keyword>
<protein>
    <recommendedName>
        <fullName evidence="4">DUF4268 domain-containing protein</fullName>
    </recommendedName>
</protein>
<dbReference type="RefSeq" id="WP_071315902.1">
    <property type="nucleotide sequence ID" value="NZ_CP063356.2"/>
</dbReference>
<gene>
    <name evidence="2" type="ORF">AWH56_003355</name>
    <name evidence="1" type="ORF">AWH56_04010</name>
</gene>
<reference evidence="2" key="4">
    <citation type="submission" date="2020-10" db="EMBL/GenBank/DDBJ databases">
        <authorList>
            <person name="Bassil N.M."/>
            <person name="Lloyd J.R."/>
        </authorList>
    </citation>
    <scope>NUCLEOTIDE SEQUENCE</scope>
    <source>
        <strain evidence="2">NB2006</strain>
    </source>
</reference>
<dbReference type="EMBL" id="LQXD01000016">
    <property type="protein sequence ID" value="OIJ22888.1"/>
    <property type="molecule type" value="Genomic_DNA"/>
</dbReference>
<proteinExistence type="predicted"/>
<evidence type="ECO:0000313" key="2">
    <source>
        <dbReference type="EMBL" id="QOY36706.1"/>
    </source>
</evidence>
<reference evidence="2 3" key="3">
    <citation type="journal article" date="2019" name="Int. J. Syst. Evol. Microbiol.">
        <title>Anaerobacillus isosaccharinicus sp. nov., an alkaliphilic bacterium which degrades isosaccharinic acid.</title>
        <authorList>
            <person name="Bassil N.M."/>
            <person name="Lloyd J.R."/>
        </authorList>
    </citation>
    <scope>NUCLEOTIDE SEQUENCE [LARGE SCALE GENOMIC DNA]</scope>
    <source>
        <strain evidence="2 3">NB2006</strain>
    </source>
</reference>
<name>A0A1S2MDS4_9BACI</name>
<evidence type="ECO:0000313" key="3">
    <source>
        <dbReference type="Proteomes" id="UP000180175"/>
    </source>
</evidence>
<reference evidence="2 3" key="2">
    <citation type="journal article" date="2017" name="Genome Announc.">
        <title>Draft Genome Sequences of Four Alkaliphilic Bacteria Belonging to the Anaerobacillus Genus.</title>
        <authorList>
            <person name="Bassil N.M."/>
            <person name="Lloyd J.R."/>
        </authorList>
    </citation>
    <scope>NUCLEOTIDE SEQUENCE [LARGE SCALE GENOMIC DNA]</scope>
    <source>
        <strain evidence="2 3">NB2006</strain>
    </source>
</reference>
<dbReference type="Proteomes" id="UP000180175">
    <property type="component" value="Chromosome"/>
</dbReference>
<dbReference type="EMBL" id="CP063356">
    <property type="protein sequence ID" value="QOY36706.1"/>
    <property type="molecule type" value="Genomic_DNA"/>
</dbReference>
<dbReference type="AlphaFoldDB" id="A0A1S2MDS4"/>
<evidence type="ECO:0000313" key="1">
    <source>
        <dbReference type="EMBL" id="OIJ22888.1"/>
    </source>
</evidence>
<dbReference type="KEGG" id="aia:AWH56_003355"/>
<evidence type="ECO:0008006" key="4">
    <source>
        <dbReference type="Google" id="ProtNLM"/>
    </source>
</evidence>
<dbReference type="OrthoDB" id="2964978at2"/>
<organism evidence="1 3">
    <name type="scientific">Anaerobacillus isosaccharinicus</name>
    <dbReference type="NCBI Taxonomy" id="1532552"/>
    <lineage>
        <taxon>Bacteria</taxon>
        <taxon>Bacillati</taxon>
        <taxon>Bacillota</taxon>
        <taxon>Bacilli</taxon>
        <taxon>Bacillales</taxon>
        <taxon>Bacillaceae</taxon>
        <taxon>Anaerobacillus</taxon>
    </lineage>
</organism>
<accession>A0A1S2MDS4</accession>
<reference evidence="1 3" key="1">
    <citation type="submission" date="2016-10" db="EMBL/GenBank/DDBJ databases">
        <title>Draft genome sequences of four alkaliphilic bacteria belonging to the Anaerobacillus genus.</title>
        <authorList>
            <person name="Bassil N.M."/>
            <person name="Lloyd J.R."/>
        </authorList>
    </citation>
    <scope>NUCLEOTIDE SEQUENCE [LARGE SCALE GENOMIC DNA]</scope>
    <source>
        <strain evidence="1 3">NB2006</strain>
    </source>
</reference>